<dbReference type="Proteomes" id="UP001189624">
    <property type="component" value="Chromosome 1"/>
</dbReference>
<dbReference type="EMBL" id="OY731398">
    <property type="protein sequence ID" value="CAJ1901336.1"/>
    <property type="molecule type" value="Genomic_DNA"/>
</dbReference>
<gene>
    <name evidence="1" type="ORF">AYBTSS11_LOCUS3177</name>
</gene>
<name>A0AA86RUC2_9FABA</name>
<sequence>MDREIILYKGLLESTNVGNQKDRNKSSDRIKKKTTDIRVPSSQLTSKYLQMVSTVTILKQLSTLDLQVVLA</sequence>
<accession>A0AA86RUC2</accession>
<protein>
    <submittedName>
        <fullName evidence="1">Uncharacterized protein</fullName>
    </submittedName>
</protein>
<organism evidence="1 2">
    <name type="scientific">Sphenostylis stenocarpa</name>
    <dbReference type="NCBI Taxonomy" id="92480"/>
    <lineage>
        <taxon>Eukaryota</taxon>
        <taxon>Viridiplantae</taxon>
        <taxon>Streptophyta</taxon>
        <taxon>Embryophyta</taxon>
        <taxon>Tracheophyta</taxon>
        <taxon>Spermatophyta</taxon>
        <taxon>Magnoliopsida</taxon>
        <taxon>eudicotyledons</taxon>
        <taxon>Gunneridae</taxon>
        <taxon>Pentapetalae</taxon>
        <taxon>rosids</taxon>
        <taxon>fabids</taxon>
        <taxon>Fabales</taxon>
        <taxon>Fabaceae</taxon>
        <taxon>Papilionoideae</taxon>
        <taxon>50 kb inversion clade</taxon>
        <taxon>NPAAA clade</taxon>
        <taxon>indigoferoid/millettioid clade</taxon>
        <taxon>Phaseoleae</taxon>
        <taxon>Sphenostylis</taxon>
    </lineage>
</organism>
<keyword evidence="2" id="KW-1185">Reference proteome</keyword>
<evidence type="ECO:0000313" key="1">
    <source>
        <dbReference type="EMBL" id="CAJ1901336.1"/>
    </source>
</evidence>
<proteinExistence type="predicted"/>
<dbReference type="AlphaFoldDB" id="A0AA86RUC2"/>
<dbReference type="Gramene" id="rna-AYBTSS11_LOCUS3177">
    <property type="protein sequence ID" value="CAJ1901336.1"/>
    <property type="gene ID" value="gene-AYBTSS11_LOCUS3177"/>
</dbReference>
<reference evidence="1" key="1">
    <citation type="submission" date="2023-10" db="EMBL/GenBank/DDBJ databases">
        <authorList>
            <person name="Domelevo Entfellner J.-B."/>
        </authorList>
    </citation>
    <scope>NUCLEOTIDE SEQUENCE</scope>
</reference>
<evidence type="ECO:0000313" key="2">
    <source>
        <dbReference type="Proteomes" id="UP001189624"/>
    </source>
</evidence>